<dbReference type="InterPro" id="IPR005545">
    <property type="entry name" value="YCII"/>
</dbReference>
<protein>
    <recommendedName>
        <fullName evidence="3">YCII-related domain-containing protein</fullName>
    </recommendedName>
</protein>
<name>A0A7W7VE49_9PSEU</name>
<dbReference type="AlphaFoldDB" id="A0A7W7VE49"/>
<dbReference type="InterPro" id="IPR011008">
    <property type="entry name" value="Dimeric_a/b-barrel"/>
</dbReference>
<evidence type="ECO:0000256" key="1">
    <source>
        <dbReference type="ARBA" id="ARBA00007689"/>
    </source>
</evidence>
<accession>A0A7W7VE49</accession>
<dbReference type="Proteomes" id="UP000520767">
    <property type="component" value="Unassembled WGS sequence"/>
</dbReference>
<evidence type="ECO:0000313" key="5">
    <source>
        <dbReference type="Proteomes" id="UP000520767"/>
    </source>
</evidence>
<sequence>MTEFVGFLRGGPARDLSPEEAQQTLERYLAWNAARTPSPGGGGLSRQGRVVDGLSVSDGPFAEGAEVVGGFITIEATSLDEATKIFGDHPHLEFGTIEVRKIGEKGCED</sequence>
<feature type="region of interest" description="Disordered" evidence="2">
    <location>
        <begin position="1"/>
        <end position="21"/>
    </location>
</feature>
<dbReference type="SUPFAM" id="SSF54909">
    <property type="entry name" value="Dimeric alpha+beta barrel"/>
    <property type="match status" value="1"/>
</dbReference>
<evidence type="ECO:0000259" key="3">
    <source>
        <dbReference type="Pfam" id="PF03795"/>
    </source>
</evidence>
<dbReference type="Pfam" id="PF03795">
    <property type="entry name" value="YCII"/>
    <property type="match status" value="1"/>
</dbReference>
<evidence type="ECO:0000256" key="2">
    <source>
        <dbReference type="SAM" id="MobiDB-lite"/>
    </source>
</evidence>
<gene>
    <name evidence="4" type="ORF">FHR82_002850</name>
</gene>
<comment type="caution">
    <text evidence="4">The sequence shown here is derived from an EMBL/GenBank/DDBJ whole genome shotgun (WGS) entry which is preliminary data.</text>
</comment>
<dbReference type="RefSeq" id="WP_184810820.1">
    <property type="nucleotide sequence ID" value="NZ_JACHJQ010000003.1"/>
</dbReference>
<dbReference type="Gene3D" id="3.30.70.1060">
    <property type="entry name" value="Dimeric alpha+beta barrel"/>
    <property type="match status" value="1"/>
</dbReference>
<proteinExistence type="inferred from homology"/>
<dbReference type="EMBL" id="JACHJQ010000003">
    <property type="protein sequence ID" value="MBB4906630.1"/>
    <property type="molecule type" value="Genomic_DNA"/>
</dbReference>
<reference evidence="4 5" key="1">
    <citation type="submission" date="2020-08" db="EMBL/GenBank/DDBJ databases">
        <title>Genomic Encyclopedia of Type Strains, Phase III (KMG-III): the genomes of soil and plant-associated and newly described type strains.</title>
        <authorList>
            <person name="Whitman W."/>
        </authorList>
    </citation>
    <scope>NUCLEOTIDE SEQUENCE [LARGE SCALE GENOMIC DNA]</scope>
    <source>
        <strain evidence="4 5">CECT 8960</strain>
    </source>
</reference>
<evidence type="ECO:0000313" key="4">
    <source>
        <dbReference type="EMBL" id="MBB4906630.1"/>
    </source>
</evidence>
<organism evidence="4 5">
    <name type="scientific">Actinophytocola algeriensis</name>
    <dbReference type="NCBI Taxonomy" id="1768010"/>
    <lineage>
        <taxon>Bacteria</taxon>
        <taxon>Bacillati</taxon>
        <taxon>Actinomycetota</taxon>
        <taxon>Actinomycetes</taxon>
        <taxon>Pseudonocardiales</taxon>
        <taxon>Pseudonocardiaceae</taxon>
    </lineage>
</organism>
<feature type="domain" description="YCII-related" evidence="3">
    <location>
        <begin position="54"/>
        <end position="102"/>
    </location>
</feature>
<comment type="similarity">
    <text evidence="1">Belongs to the YciI family.</text>
</comment>
<keyword evidence="5" id="KW-1185">Reference proteome</keyword>